<keyword evidence="5" id="KW-0998">Cell outer membrane</keyword>
<dbReference type="SUPFAM" id="SSF48452">
    <property type="entry name" value="TPR-like"/>
    <property type="match status" value="1"/>
</dbReference>
<organism evidence="9 10">
    <name type="scientific">Candidatus Cryptobacteroides avicola</name>
    <dbReference type="NCBI Taxonomy" id="2840757"/>
    <lineage>
        <taxon>Bacteria</taxon>
        <taxon>Pseudomonadati</taxon>
        <taxon>Bacteroidota</taxon>
        <taxon>Bacteroidia</taxon>
        <taxon>Bacteroidales</taxon>
        <taxon>Candidatus Cryptobacteroides</taxon>
    </lineage>
</organism>
<name>A0A940DRD8_9BACT</name>
<dbReference type="InterPro" id="IPR011990">
    <property type="entry name" value="TPR-like_helical_dom_sf"/>
</dbReference>
<keyword evidence="4" id="KW-0472">Membrane</keyword>
<evidence type="ECO:0000259" key="7">
    <source>
        <dbReference type="Pfam" id="PF07980"/>
    </source>
</evidence>
<feature type="domain" description="SusD-like N-terminal" evidence="8">
    <location>
        <begin position="22"/>
        <end position="224"/>
    </location>
</feature>
<evidence type="ECO:0000256" key="4">
    <source>
        <dbReference type="ARBA" id="ARBA00023136"/>
    </source>
</evidence>
<evidence type="ECO:0000313" key="9">
    <source>
        <dbReference type="EMBL" id="MBO8483508.1"/>
    </source>
</evidence>
<dbReference type="Pfam" id="PF14322">
    <property type="entry name" value="SusD-like_3"/>
    <property type="match status" value="1"/>
</dbReference>
<evidence type="ECO:0000313" key="10">
    <source>
        <dbReference type="Proteomes" id="UP000725002"/>
    </source>
</evidence>
<comment type="similarity">
    <text evidence="2">Belongs to the SusD family.</text>
</comment>
<evidence type="ECO:0000256" key="1">
    <source>
        <dbReference type="ARBA" id="ARBA00004442"/>
    </source>
</evidence>
<dbReference type="EMBL" id="JADILV010000036">
    <property type="protein sequence ID" value="MBO8483508.1"/>
    <property type="molecule type" value="Genomic_DNA"/>
</dbReference>
<evidence type="ECO:0000256" key="6">
    <source>
        <dbReference type="SAM" id="SignalP"/>
    </source>
</evidence>
<dbReference type="GO" id="GO:0009279">
    <property type="term" value="C:cell outer membrane"/>
    <property type="evidence" value="ECO:0007669"/>
    <property type="project" value="UniProtKB-SubCell"/>
</dbReference>
<comment type="subcellular location">
    <subcellularLocation>
        <location evidence="1">Cell outer membrane</location>
    </subcellularLocation>
</comment>
<feature type="domain" description="RagB/SusD" evidence="7">
    <location>
        <begin position="300"/>
        <end position="629"/>
    </location>
</feature>
<gene>
    <name evidence="9" type="ORF">IAB75_05280</name>
</gene>
<dbReference type="Gene3D" id="1.25.40.390">
    <property type="match status" value="1"/>
</dbReference>
<reference evidence="9" key="2">
    <citation type="journal article" date="2021" name="PeerJ">
        <title>Extensive microbial diversity within the chicken gut microbiome revealed by metagenomics and culture.</title>
        <authorList>
            <person name="Gilroy R."/>
            <person name="Ravi A."/>
            <person name="Getino M."/>
            <person name="Pursley I."/>
            <person name="Horton D.L."/>
            <person name="Alikhan N.F."/>
            <person name="Baker D."/>
            <person name="Gharbi K."/>
            <person name="Hall N."/>
            <person name="Watson M."/>
            <person name="Adriaenssens E.M."/>
            <person name="Foster-Nyarko E."/>
            <person name="Jarju S."/>
            <person name="Secka A."/>
            <person name="Antonio M."/>
            <person name="Oren A."/>
            <person name="Chaudhuri R.R."/>
            <person name="La Ragione R."/>
            <person name="Hildebrand F."/>
            <person name="Pallen M.J."/>
        </authorList>
    </citation>
    <scope>NUCLEOTIDE SEQUENCE</scope>
    <source>
        <strain evidence="9">G3-8215</strain>
    </source>
</reference>
<sequence length="629" mass="73528">MKKIFYILPVLAVSLFASGCEDFLDKREDVGLDESDVFRDYYSLRGFLDQSFNQLENTMVMDNWENARAFCGLFADEMATTDNASAVFTMHSGNWLFTSKTSSTYEIGNGGNTAIARSYKVLRINNRIINDIDLAPLSEEQKHEILGQAYFYRAWFYFQIIKRYGGMMIIDKVFEGGDDDIPRKTYHESHDWMMQDIERAIEMLPDYWPDEDYGRPTKIAAMAFKEWAQLYDASPLMQNDLNTIVNNGYDKQRALLAAQSAYDVIEYMDNSGSFPYPYGLATKDEYTNVFYFKYPPVHQPEFIWAKRQFPNAANQNQKRTIRTFWQYEDLAFGSGPDGNSMCCPTLNIVNMYDRKGEDGIYYPVDDPRSGYKLEHADAGKGPFDNRDPRFYNNILLPGEAWGHYDNGNVYYITTYAGGDAYEHMLTQKDCNQRMFSGFMCKKFMWPECNQYLEKINPNCWWDYRFMTVYIRASQIYLDYAEALFEATGSATATAEGCPMTAEEAINVIRSRMDVTDLPDDIVADPEKFRQAYRRERAVELMFENHRWWDLRRWMILEETFKDTYPIKGVRFTPRESGHASIADKTTLTFDYEQIDLTPEVRGYTIKNYWYPLPQHDVDALDNLQQNPYW</sequence>
<protein>
    <submittedName>
        <fullName evidence="9">RagB/SusD family nutrient uptake outer membrane protein</fullName>
    </submittedName>
</protein>
<dbReference type="PROSITE" id="PS51257">
    <property type="entry name" value="PROKAR_LIPOPROTEIN"/>
    <property type="match status" value="1"/>
</dbReference>
<feature type="signal peptide" evidence="6">
    <location>
        <begin position="1"/>
        <end position="19"/>
    </location>
</feature>
<dbReference type="AlphaFoldDB" id="A0A940DRD8"/>
<dbReference type="Proteomes" id="UP000725002">
    <property type="component" value="Unassembled WGS sequence"/>
</dbReference>
<keyword evidence="3 6" id="KW-0732">Signal</keyword>
<dbReference type="Pfam" id="PF07980">
    <property type="entry name" value="SusD_RagB"/>
    <property type="match status" value="1"/>
</dbReference>
<accession>A0A940DRD8</accession>
<evidence type="ECO:0000259" key="8">
    <source>
        <dbReference type="Pfam" id="PF14322"/>
    </source>
</evidence>
<reference evidence="9" key="1">
    <citation type="submission" date="2020-10" db="EMBL/GenBank/DDBJ databases">
        <authorList>
            <person name="Gilroy R."/>
        </authorList>
    </citation>
    <scope>NUCLEOTIDE SEQUENCE</scope>
    <source>
        <strain evidence="9">G3-8215</strain>
    </source>
</reference>
<evidence type="ECO:0000256" key="5">
    <source>
        <dbReference type="ARBA" id="ARBA00023237"/>
    </source>
</evidence>
<evidence type="ECO:0000256" key="3">
    <source>
        <dbReference type="ARBA" id="ARBA00022729"/>
    </source>
</evidence>
<proteinExistence type="inferred from homology"/>
<dbReference type="InterPro" id="IPR012944">
    <property type="entry name" value="SusD_RagB_dom"/>
</dbReference>
<comment type="caution">
    <text evidence="9">The sequence shown here is derived from an EMBL/GenBank/DDBJ whole genome shotgun (WGS) entry which is preliminary data.</text>
</comment>
<feature type="chain" id="PRO_5037567261" evidence="6">
    <location>
        <begin position="20"/>
        <end position="629"/>
    </location>
</feature>
<dbReference type="InterPro" id="IPR033985">
    <property type="entry name" value="SusD-like_N"/>
</dbReference>
<evidence type="ECO:0000256" key="2">
    <source>
        <dbReference type="ARBA" id="ARBA00006275"/>
    </source>
</evidence>